<sequence>MLCPYNKSWQRSKRGPDLRRQHFLCPGQHDRVWSHLQREISRPAPKRHGRSTEREGGLVVETIAKICAAFADLNLTGRGSRPRAPPPPARLISHDGYKLADLGANEMKRMRMARNEIPRCYLPFARFKFLRSG</sequence>
<dbReference type="AlphaFoldDB" id="A0A4C1UWW2"/>
<name>A0A4C1UWW2_EUMVA</name>
<proteinExistence type="predicted"/>
<evidence type="ECO:0000313" key="2">
    <source>
        <dbReference type="Proteomes" id="UP000299102"/>
    </source>
</evidence>
<keyword evidence="2" id="KW-1185">Reference proteome</keyword>
<dbReference type="EMBL" id="BGZK01000236">
    <property type="protein sequence ID" value="GBP30720.1"/>
    <property type="molecule type" value="Genomic_DNA"/>
</dbReference>
<organism evidence="1 2">
    <name type="scientific">Eumeta variegata</name>
    <name type="common">Bagworm moth</name>
    <name type="synonym">Eumeta japonica</name>
    <dbReference type="NCBI Taxonomy" id="151549"/>
    <lineage>
        <taxon>Eukaryota</taxon>
        <taxon>Metazoa</taxon>
        <taxon>Ecdysozoa</taxon>
        <taxon>Arthropoda</taxon>
        <taxon>Hexapoda</taxon>
        <taxon>Insecta</taxon>
        <taxon>Pterygota</taxon>
        <taxon>Neoptera</taxon>
        <taxon>Endopterygota</taxon>
        <taxon>Lepidoptera</taxon>
        <taxon>Glossata</taxon>
        <taxon>Ditrysia</taxon>
        <taxon>Tineoidea</taxon>
        <taxon>Psychidae</taxon>
        <taxon>Oiketicinae</taxon>
        <taxon>Eumeta</taxon>
    </lineage>
</organism>
<comment type="caution">
    <text evidence="1">The sequence shown here is derived from an EMBL/GenBank/DDBJ whole genome shotgun (WGS) entry which is preliminary data.</text>
</comment>
<reference evidence="1 2" key="1">
    <citation type="journal article" date="2019" name="Commun. Biol.">
        <title>The bagworm genome reveals a unique fibroin gene that provides high tensile strength.</title>
        <authorList>
            <person name="Kono N."/>
            <person name="Nakamura H."/>
            <person name="Ohtoshi R."/>
            <person name="Tomita M."/>
            <person name="Numata K."/>
            <person name="Arakawa K."/>
        </authorList>
    </citation>
    <scope>NUCLEOTIDE SEQUENCE [LARGE SCALE GENOMIC DNA]</scope>
</reference>
<accession>A0A4C1UWW2</accession>
<dbReference type="Proteomes" id="UP000299102">
    <property type="component" value="Unassembled WGS sequence"/>
</dbReference>
<gene>
    <name evidence="1" type="ORF">EVAR_75944_1</name>
</gene>
<protein>
    <submittedName>
        <fullName evidence="1">Uncharacterized protein</fullName>
    </submittedName>
</protein>
<evidence type="ECO:0000313" key="1">
    <source>
        <dbReference type="EMBL" id="GBP30720.1"/>
    </source>
</evidence>